<feature type="non-terminal residue" evidence="3">
    <location>
        <position position="165"/>
    </location>
</feature>
<accession>A0A392M2P2</accession>
<feature type="region of interest" description="Disordered" evidence="1">
    <location>
        <begin position="1"/>
        <end position="41"/>
    </location>
</feature>
<feature type="domain" description="Reverse transcriptase Ty1/copia-type" evidence="2">
    <location>
        <begin position="125"/>
        <end position="165"/>
    </location>
</feature>
<name>A0A392M2P2_9FABA</name>
<evidence type="ECO:0000259" key="2">
    <source>
        <dbReference type="Pfam" id="PF07727"/>
    </source>
</evidence>
<evidence type="ECO:0000313" key="3">
    <source>
        <dbReference type="EMBL" id="MCH81536.1"/>
    </source>
</evidence>
<protein>
    <submittedName>
        <fullName evidence="3">Retrovirus-related pol polyprotein from transposon TNT 1-94</fullName>
    </submittedName>
</protein>
<dbReference type="AlphaFoldDB" id="A0A392M2P2"/>
<comment type="caution">
    <text evidence="3">The sequence shown here is derived from an EMBL/GenBank/DDBJ whole genome shotgun (WGS) entry which is preliminary data.</text>
</comment>
<feature type="compositionally biased region" description="Low complexity" evidence="1">
    <location>
        <begin position="8"/>
        <end position="26"/>
    </location>
</feature>
<dbReference type="Proteomes" id="UP000265520">
    <property type="component" value="Unassembled WGS sequence"/>
</dbReference>
<reference evidence="3 4" key="1">
    <citation type="journal article" date="2018" name="Front. Plant Sci.">
        <title>Red Clover (Trifolium pratense) and Zigzag Clover (T. medium) - A Picture of Genomic Similarities and Differences.</title>
        <authorList>
            <person name="Dluhosova J."/>
            <person name="Istvanek J."/>
            <person name="Nedelnik J."/>
            <person name="Repkova J."/>
        </authorList>
    </citation>
    <scope>NUCLEOTIDE SEQUENCE [LARGE SCALE GENOMIC DNA]</scope>
    <source>
        <strain evidence="4">cv. 10/8</strain>
        <tissue evidence="3">Leaf</tissue>
    </source>
</reference>
<gene>
    <name evidence="3" type="ORF">A2U01_0002325</name>
</gene>
<dbReference type="InterPro" id="IPR013103">
    <property type="entry name" value="RVT_2"/>
</dbReference>
<evidence type="ECO:0000313" key="4">
    <source>
        <dbReference type="Proteomes" id="UP000265520"/>
    </source>
</evidence>
<keyword evidence="4" id="KW-1185">Reference proteome</keyword>
<organism evidence="3 4">
    <name type="scientific">Trifolium medium</name>
    <dbReference type="NCBI Taxonomy" id="97028"/>
    <lineage>
        <taxon>Eukaryota</taxon>
        <taxon>Viridiplantae</taxon>
        <taxon>Streptophyta</taxon>
        <taxon>Embryophyta</taxon>
        <taxon>Tracheophyta</taxon>
        <taxon>Spermatophyta</taxon>
        <taxon>Magnoliopsida</taxon>
        <taxon>eudicotyledons</taxon>
        <taxon>Gunneridae</taxon>
        <taxon>Pentapetalae</taxon>
        <taxon>rosids</taxon>
        <taxon>fabids</taxon>
        <taxon>Fabales</taxon>
        <taxon>Fabaceae</taxon>
        <taxon>Papilionoideae</taxon>
        <taxon>50 kb inversion clade</taxon>
        <taxon>NPAAA clade</taxon>
        <taxon>Hologalegina</taxon>
        <taxon>IRL clade</taxon>
        <taxon>Trifolieae</taxon>
        <taxon>Trifolium</taxon>
    </lineage>
</organism>
<sequence length="165" mass="18401">MTSIHLNTTDTEPITEPITPVTTTDTNDFVPQINSPRPIREKHAPSYLSDYACSTSNSSSQTTSKGIIYPISSYNSLAHLSTSRRVFTMSVTHNTEPTTYDEACKSENWVRAMNSELDALAKTGTWKFVDLPPNVKPIGSKWVYKIKHKSDGTTERYKARLVAKG</sequence>
<dbReference type="EMBL" id="LXQA010002416">
    <property type="protein sequence ID" value="MCH81536.1"/>
    <property type="molecule type" value="Genomic_DNA"/>
</dbReference>
<proteinExistence type="predicted"/>
<dbReference type="Pfam" id="PF07727">
    <property type="entry name" value="RVT_2"/>
    <property type="match status" value="1"/>
</dbReference>
<evidence type="ECO:0000256" key="1">
    <source>
        <dbReference type="SAM" id="MobiDB-lite"/>
    </source>
</evidence>